<dbReference type="KEGG" id="cpf:CPF_1037"/>
<organism evidence="2 3">
    <name type="scientific">Clostridium perfringens (strain ATCC 13124 / DSM 756 / JCM 1290 / NCIMB 6125 / NCTC 8237 / Type A)</name>
    <dbReference type="NCBI Taxonomy" id="195103"/>
    <lineage>
        <taxon>Bacteria</taxon>
        <taxon>Bacillati</taxon>
        <taxon>Bacillota</taxon>
        <taxon>Clostridia</taxon>
        <taxon>Eubacteriales</taxon>
        <taxon>Clostridiaceae</taxon>
        <taxon>Clostridium</taxon>
    </lineage>
</organism>
<keyword evidence="1" id="KW-1133">Transmembrane helix</keyword>
<sequence length="229" mass="25738">MHSSKKLNSYIVVNLIITGIILVISILMHRISIIFFLNLILIGALNIALLNRAKYSLDLLRKLRKLEDVDFPKFKDISMVLLGILFSIVTYTSLFLDSIGIIDISKTIREGGQANNTLISIILLIICLWAFITNLSGAIVTESTNKGRKFFDLSENNVALGNEALNRATGSFKDGIILGYYIFYFKNIQVAYKDKSGNIIVEGYDKIPFKITIAAKRSKKYFSKILDVD</sequence>
<keyword evidence="3" id="KW-1185">Reference proteome</keyword>
<evidence type="ECO:0000256" key="1">
    <source>
        <dbReference type="SAM" id="Phobius"/>
    </source>
</evidence>
<gene>
    <name evidence="2" type="ordered locus">CPF_1037</name>
</gene>
<dbReference type="AlphaFoldDB" id="A0A0H2YTK3"/>
<proteinExistence type="predicted"/>
<dbReference type="EMBL" id="CP000246">
    <property type="protein sequence ID" value="ABG84405.1"/>
    <property type="molecule type" value="Genomic_DNA"/>
</dbReference>
<feature type="transmembrane region" description="Helical" evidence="1">
    <location>
        <begin position="33"/>
        <end position="53"/>
    </location>
</feature>
<keyword evidence="1" id="KW-0472">Membrane</keyword>
<dbReference type="HOGENOM" id="CLU_1208083_0_0_9"/>
<dbReference type="Proteomes" id="UP000001823">
    <property type="component" value="Chromosome"/>
</dbReference>
<evidence type="ECO:0000313" key="2">
    <source>
        <dbReference type="EMBL" id="ABG84405.1"/>
    </source>
</evidence>
<keyword evidence="1" id="KW-0812">Transmembrane</keyword>
<accession>A0A0H2YTK3</accession>
<dbReference type="STRING" id="195103.CPF_1037"/>
<dbReference type="PaxDb" id="195103-CPF_1037"/>
<dbReference type="RefSeq" id="WP_011590534.1">
    <property type="nucleotide sequence ID" value="NC_008261.1"/>
</dbReference>
<feature type="transmembrane region" description="Helical" evidence="1">
    <location>
        <begin position="116"/>
        <end position="140"/>
    </location>
</feature>
<protein>
    <submittedName>
        <fullName evidence="2">Uncharacterized protein</fullName>
    </submittedName>
</protein>
<evidence type="ECO:0000313" key="3">
    <source>
        <dbReference type="Proteomes" id="UP000001823"/>
    </source>
</evidence>
<reference evidence="2 3" key="1">
    <citation type="journal article" date="2006" name="Genome Res.">
        <title>Skewed genomic variability in strains of the toxigenic bacterial pathogen, Clostridium perfringens.</title>
        <authorList>
            <person name="Myers G.S."/>
            <person name="Rasko D.A."/>
            <person name="Cheung J.K."/>
            <person name="Ravel J."/>
            <person name="Seshadri R."/>
            <person name="Deboy R.T."/>
            <person name="Ren Q."/>
            <person name="Varga J."/>
            <person name="Awad M.M."/>
            <person name="Brinkac L.M."/>
            <person name="Daugherty S.C."/>
            <person name="Haft D.H."/>
            <person name="Dodson R.J."/>
            <person name="Madupu R."/>
            <person name="Nelson W.C."/>
            <person name="Rosovitz M.J."/>
            <person name="Sullivan S.A."/>
            <person name="Khouri H."/>
            <person name="Dimitrov G.I."/>
            <person name="Watkins K.L."/>
            <person name="Mulligan S."/>
            <person name="Benton J."/>
            <person name="Radune D."/>
            <person name="Fisher D.J."/>
            <person name="Atkins H.S."/>
            <person name="Hiscox T."/>
            <person name="Jost B.H."/>
            <person name="Billington S.J."/>
            <person name="Songer J.G."/>
            <person name="McClane B.A."/>
            <person name="Titball R.W."/>
            <person name="Rood J.I."/>
            <person name="Melville S.B."/>
            <person name="Paulsen I.T."/>
        </authorList>
    </citation>
    <scope>NUCLEOTIDE SEQUENCE [LARGE SCALE GENOMIC DNA]</scope>
    <source>
        <strain evidence="3">ATCC 13124 / DSM 756 / JCM 1290 / NCIMB 6125 / NCTC 8237 / S 107 / Type A</strain>
    </source>
</reference>
<feature type="transmembrane region" description="Helical" evidence="1">
    <location>
        <begin position="7"/>
        <end position="27"/>
    </location>
</feature>
<name>A0A0H2YTK3_CLOP1</name>
<feature type="transmembrane region" description="Helical" evidence="1">
    <location>
        <begin position="74"/>
        <end position="96"/>
    </location>
</feature>